<feature type="region of interest" description="Disordered" evidence="1">
    <location>
        <begin position="27"/>
        <end position="105"/>
    </location>
</feature>
<organism evidence="2 3">
    <name type="scientific">Oecophyllibacter saccharovorans</name>
    <dbReference type="NCBI Taxonomy" id="2558360"/>
    <lineage>
        <taxon>Bacteria</taxon>
        <taxon>Pseudomonadati</taxon>
        <taxon>Pseudomonadota</taxon>
        <taxon>Alphaproteobacteria</taxon>
        <taxon>Acetobacterales</taxon>
        <taxon>Acetobacteraceae</taxon>
        <taxon>Oecophyllibacter</taxon>
    </lineage>
</organism>
<keyword evidence="3" id="KW-1185">Reference proteome</keyword>
<name>A0A506ULB1_9PROT</name>
<dbReference type="AlphaFoldDB" id="A0A506ULB1"/>
<dbReference type="RefSeq" id="WP_141451436.1">
    <property type="nucleotide sequence ID" value="NZ_CP038143.1"/>
</dbReference>
<evidence type="ECO:0000313" key="2">
    <source>
        <dbReference type="EMBL" id="TPW34144.1"/>
    </source>
</evidence>
<gene>
    <name evidence="2" type="ORF">E3202_06355</name>
</gene>
<accession>A0A506ULB1</accession>
<dbReference type="PRINTS" id="PR01217">
    <property type="entry name" value="PRICHEXTENSN"/>
</dbReference>
<protein>
    <submittedName>
        <fullName evidence="2">Uncharacterized protein</fullName>
    </submittedName>
</protein>
<comment type="caution">
    <text evidence="2">The sequence shown here is derived from an EMBL/GenBank/DDBJ whole genome shotgun (WGS) entry which is preliminary data.</text>
</comment>
<dbReference type="Proteomes" id="UP000315037">
    <property type="component" value="Unassembled WGS sequence"/>
</dbReference>
<proteinExistence type="predicted"/>
<sequence>MRSALLGTLLGALFALPFVWRGVCVLPPPPPKPPAPPPPRPAPLPPPPKPLPAVPPKPPVPPAPPKPVVKPKPVVVPKPPAPKPPPPKPLPPKPVSKPEPLPLDKWRQHDTSFLDGCWNRRTHMVTHDVDTGEASAVGSWRLCFNTRGQTGTETLIWKNGGICQGPLKTHFEGNILVIDAGFCPAKVGDRNFLPAQFRCTRLDAQHASCPSVNKEDGSPIHFPGGHDPVEGLFERISGPHLKGR</sequence>
<dbReference type="EMBL" id="SORZ01000002">
    <property type="protein sequence ID" value="TPW34144.1"/>
    <property type="molecule type" value="Genomic_DNA"/>
</dbReference>
<evidence type="ECO:0000313" key="3">
    <source>
        <dbReference type="Proteomes" id="UP000315037"/>
    </source>
</evidence>
<reference evidence="2 3" key="1">
    <citation type="submission" date="2019-03" db="EMBL/GenBank/DDBJ databases">
        <title>The complete genome sequence of Neokomagataea sp. Jb2 NBRC113641.</title>
        <authorList>
            <person name="Chua K.-O."/>
            <person name="Chan K.-G."/>
            <person name="See-Too W.-S."/>
        </authorList>
    </citation>
    <scope>NUCLEOTIDE SEQUENCE [LARGE SCALE GENOMIC DNA]</scope>
    <source>
        <strain evidence="2 3">Jb2</strain>
    </source>
</reference>
<evidence type="ECO:0000256" key="1">
    <source>
        <dbReference type="SAM" id="MobiDB-lite"/>
    </source>
</evidence>
<dbReference type="OrthoDB" id="7282472at2"/>
<feature type="compositionally biased region" description="Pro residues" evidence="1">
    <location>
        <begin position="27"/>
        <end position="101"/>
    </location>
</feature>